<dbReference type="Proteomes" id="UP000743370">
    <property type="component" value="Unassembled WGS sequence"/>
</dbReference>
<dbReference type="PROSITE" id="PS50088">
    <property type="entry name" value="ANK_REPEAT"/>
    <property type="match status" value="3"/>
</dbReference>
<dbReference type="SUPFAM" id="SSF48403">
    <property type="entry name" value="Ankyrin repeat"/>
    <property type="match status" value="1"/>
</dbReference>
<comment type="caution">
    <text evidence="5">The sequence shown here is derived from an EMBL/GenBank/DDBJ whole genome shotgun (WGS) entry which is preliminary data.</text>
</comment>
<comment type="subcellular location">
    <subcellularLocation>
        <location evidence="1">Cell membrane</location>
        <topology evidence="1">Peripheral membrane protein</topology>
        <orientation evidence="1">Cytoplasmic side</orientation>
    </subcellularLocation>
</comment>
<dbReference type="Pfam" id="PF13637">
    <property type="entry name" value="Ank_4"/>
    <property type="match status" value="1"/>
</dbReference>
<evidence type="ECO:0000256" key="4">
    <source>
        <dbReference type="PROSITE-ProRule" id="PRU00023"/>
    </source>
</evidence>
<protein>
    <recommendedName>
        <fullName evidence="7">PGG domain-containing protein</fullName>
    </recommendedName>
</protein>
<evidence type="ECO:0000313" key="5">
    <source>
        <dbReference type="EMBL" id="KAG2384042.1"/>
    </source>
</evidence>
<dbReference type="EMBL" id="JABFOF010000008">
    <property type="protein sequence ID" value="KAG2384042.1"/>
    <property type="molecule type" value="Genomic_DNA"/>
</dbReference>
<keyword evidence="2" id="KW-0677">Repeat</keyword>
<dbReference type="InterPro" id="IPR002110">
    <property type="entry name" value="Ankyrin_rpt"/>
</dbReference>
<feature type="repeat" description="ANK" evidence="4">
    <location>
        <begin position="69"/>
        <end position="101"/>
    </location>
</feature>
<dbReference type="InterPro" id="IPR036770">
    <property type="entry name" value="Ankyrin_rpt-contain_sf"/>
</dbReference>
<feature type="repeat" description="ANK" evidence="4">
    <location>
        <begin position="36"/>
        <end position="68"/>
    </location>
</feature>
<proteinExistence type="predicted"/>
<name>A0A8T0JTM0_PHAAN</name>
<dbReference type="PANTHER" id="PTHR24198:SF165">
    <property type="entry name" value="ANKYRIN REPEAT-CONTAINING PROTEIN-RELATED"/>
    <property type="match status" value="1"/>
</dbReference>
<feature type="repeat" description="ANK" evidence="4">
    <location>
        <begin position="162"/>
        <end position="194"/>
    </location>
</feature>
<dbReference type="Pfam" id="PF00023">
    <property type="entry name" value="Ank"/>
    <property type="match status" value="2"/>
</dbReference>
<evidence type="ECO:0000256" key="3">
    <source>
        <dbReference type="ARBA" id="ARBA00023043"/>
    </source>
</evidence>
<dbReference type="PANTHER" id="PTHR24198">
    <property type="entry name" value="ANKYRIN REPEAT AND PROTEIN KINASE DOMAIN-CONTAINING PROTEIN"/>
    <property type="match status" value="1"/>
</dbReference>
<sequence>MDSVLHEATATDRIDVMEFMLEHRDEKLEVDSVDSEGRTPIHVAAREGHARVIDLCVSIGGNPNRVDCKGKTPLHYTAWKGRVKAVECLLQYSDVKCVKDKKGRTAFCVVAESEESHAHRRLVDLMGLGDALMRAARVYDGRMKSVNVLLEHGAEVDIVDDVGYTPLHCAAKAGHLQLALFLITHGASQSHLKSFPYLATYPLHLFNSFQNQCGIVPGDFLVDEMRNETVQIQFNNNDKRNLNNYSEIDNENDVMRSSTSSLPQAFHSLSVTHTLVALNFHSDKDNDEFLRESLPKFDVLVADELRNFNYYHGEDEFGKARGPDERNLDSLNEYDLGHSGEYGLVADIDRERFCVPQGYESYDHTQEPYLWEQHRKASTHGKSTLLALTHG</sequence>
<accession>A0A8T0JTM0</accession>
<dbReference type="SMART" id="SM00248">
    <property type="entry name" value="ANK"/>
    <property type="match status" value="5"/>
</dbReference>
<dbReference type="PRINTS" id="PR01415">
    <property type="entry name" value="ANKYRIN"/>
</dbReference>
<evidence type="ECO:0000313" key="6">
    <source>
        <dbReference type="Proteomes" id="UP000743370"/>
    </source>
</evidence>
<dbReference type="Gene3D" id="1.25.40.20">
    <property type="entry name" value="Ankyrin repeat-containing domain"/>
    <property type="match status" value="2"/>
</dbReference>
<keyword evidence="3 4" id="KW-0040">ANK repeat</keyword>
<dbReference type="GO" id="GO:0005886">
    <property type="term" value="C:plasma membrane"/>
    <property type="evidence" value="ECO:0007669"/>
    <property type="project" value="UniProtKB-SubCell"/>
</dbReference>
<evidence type="ECO:0008006" key="7">
    <source>
        <dbReference type="Google" id="ProtNLM"/>
    </source>
</evidence>
<gene>
    <name evidence="5" type="ORF">HKW66_Vig0151950</name>
</gene>
<evidence type="ECO:0000256" key="2">
    <source>
        <dbReference type="ARBA" id="ARBA00022737"/>
    </source>
</evidence>
<organism evidence="5 6">
    <name type="scientific">Phaseolus angularis</name>
    <name type="common">Azuki bean</name>
    <name type="synonym">Vigna angularis</name>
    <dbReference type="NCBI Taxonomy" id="3914"/>
    <lineage>
        <taxon>Eukaryota</taxon>
        <taxon>Viridiplantae</taxon>
        <taxon>Streptophyta</taxon>
        <taxon>Embryophyta</taxon>
        <taxon>Tracheophyta</taxon>
        <taxon>Spermatophyta</taxon>
        <taxon>Magnoliopsida</taxon>
        <taxon>eudicotyledons</taxon>
        <taxon>Gunneridae</taxon>
        <taxon>Pentapetalae</taxon>
        <taxon>rosids</taxon>
        <taxon>fabids</taxon>
        <taxon>Fabales</taxon>
        <taxon>Fabaceae</taxon>
        <taxon>Papilionoideae</taxon>
        <taxon>50 kb inversion clade</taxon>
        <taxon>NPAAA clade</taxon>
        <taxon>indigoferoid/millettioid clade</taxon>
        <taxon>Phaseoleae</taxon>
        <taxon>Vigna</taxon>
    </lineage>
</organism>
<dbReference type="PROSITE" id="PS50297">
    <property type="entry name" value="ANK_REP_REGION"/>
    <property type="match status" value="3"/>
</dbReference>
<evidence type="ECO:0000256" key="1">
    <source>
        <dbReference type="ARBA" id="ARBA00004413"/>
    </source>
</evidence>
<reference evidence="5 6" key="1">
    <citation type="submission" date="2020-05" db="EMBL/GenBank/DDBJ databases">
        <title>Vigna angularis (adzuki bean) Var. LongXiaoDou No. 4 denovo assembly.</title>
        <authorList>
            <person name="Xiang H."/>
        </authorList>
    </citation>
    <scope>NUCLEOTIDE SEQUENCE [LARGE SCALE GENOMIC DNA]</scope>
    <source>
        <tissue evidence="5">Leaf</tissue>
    </source>
</reference>
<dbReference type="AlphaFoldDB" id="A0A8T0JTM0"/>